<protein>
    <recommendedName>
        <fullName evidence="4">Phosphoesterase</fullName>
        <ecNumber evidence="4">3.1.4.-</ecNumber>
    </recommendedName>
</protein>
<name>A0A0C2WB61_9BACL</name>
<evidence type="ECO:0000256" key="4">
    <source>
        <dbReference type="RuleBase" id="RU362039"/>
    </source>
</evidence>
<proteinExistence type="inferred from homology"/>
<dbReference type="GO" id="GO:0016787">
    <property type="term" value="F:hydrolase activity"/>
    <property type="evidence" value="ECO:0007669"/>
    <property type="project" value="UniProtKB-UniRule"/>
</dbReference>
<dbReference type="PATRIC" id="fig|135826.4.peg.283"/>
<accession>A0A0C2WB61</accession>
<sequence length="169" mass="19390">MKLLVVSDNHGDSAILAEVTERWRDHVDYMFHAGDSELPYESDVMNPFVKVRGNCDFDSAYPEDELVDCDGTKVFITHGHLYGIKSSLDRISYKGDELQADVIIFGHSHQLGAEMTDGRLFLNPGSIRLPRDRNEPTYAIVDLHERQVDIDFYTDKHEKLLSWNKAFNE</sequence>
<dbReference type="RefSeq" id="WP_041120978.1">
    <property type="nucleotide sequence ID" value="NZ_JXRQ01000008.1"/>
</dbReference>
<dbReference type="STRING" id="135826.KP77_02790"/>
<evidence type="ECO:0000313" key="7">
    <source>
        <dbReference type="Proteomes" id="UP000031950"/>
    </source>
</evidence>
<dbReference type="InterPro" id="IPR000979">
    <property type="entry name" value="Phosphodiesterase_MJ0936/Vps29"/>
</dbReference>
<dbReference type="GO" id="GO:0046872">
    <property type="term" value="F:metal ion binding"/>
    <property type="evidence" value="ECO:0007669"/>
    <property type="project" value="UniProtKB-KW"/>
</dbReference>
<dbReference type="InterPro" id="IPR024654">
    <property type="entry name" value="Calcineurin-like_PHP_lpxH"/>
</dbReference>
<organism evidence="6 7">
    <name type="scientific">Jeotgalibacillus alimentarius</name>
    <dbReference type="NCBI Taxonomy" id="135826"/>
    <lineage>
        <taxon>Bacteria</taxon>
        <taxon>Bacillati</taxon>
        <taxon>Bacillota</taxon>
        <taxon>Bacilli</taxon>
        <taxon>Bacillales</taxon>
        <taxon>Caryophanaceae</taxon>
        <taxon>Jeotgalibacillus</taxon>
    </lineage>
</organism>
<dbReference type="InterPro" id="IPR029052">
    <property type="entry name" value="Metallo-depent_PP-like"/>
</dbReference>
<evidence type="ECO:0000313" key="6">
    <source>
        <dbReference type="EMBL" id="KIL53303.1"/>
    </source>
</evidence>
<dbReference type="EMBL" id="JXRQ01000008">
    <property type="protein sequence ID" value="KIL53303.1"/>
    <property type="molecule type" value="Genomic_DNA"/>
</dbReference>
<dbReference type="Proteomes" id="UP000031950">
    <property type="component" value="Unassembled WGS sequence"/>
</dbReference>
<keyword evidence="2 4" id="KW-0479">Metal-binding</keyword>
<keyword evidence="3" id="KW-0378">Hydrolase</keyword>
<keyword evidence="7" id="KW-1185">Reference proteome</keyword>
<dbReference type="NCBIfam" id="TIGR00040">
    <property type="entry name" value="yfcE"/>
    <property type="match status" value="1"/>
</dbReference>
<dbReference type="PROSITE" id="PS01269">
    <property type="entry name" value="UPF0025"/>
    <property type="match status" value="1"/>
</dbReference>
<comment type="similarity">
    <text evidence="1 4">Belongs to the metallophosphoesterase superfamily. YfcE family.</text>
</comment>
<dbReference type="SUPFAM" id="SSF56300">
    <property type="entry name" value="Metallo-dependent phosphatases"/>
    <property type="match status" value="1"/>
</dbReference>
<dbReference type="CDD" id="cd00841">
    <property type="entry name" value="MPP_YfcE"/>
    <property type="match status" value="1"/>
</dbReference>
<dbReference type="AlphaFoldDB" id="A0A0C2WB61"/>
<dbReference type="Pfam" id="PF12850">
    <property type="entry name" value="Metallophos_2"/>
    <property type="match status" value="1"/>
</dbReference>
<dbReference type="InterPro" id="IPR020935">
    <property type="entry name" value="PdiEstase_YfcE_CS"/>
</dbReference>
<dbReference type="InterPro" id="IPR041802">
    <property type="entry name" value="MPP_YfcE"/>
</dbReference>
<feature type="domain" description="Calcineurin-like phosphoesterase" evidence="5">
    <location>
        <begin position="1"/>
        <end position="145"/>
    </location>
</feature>
<gene>
    <name evidence="6" type="ORF">KP77_02790</name>
</gene>
<reference evidence="6 7" key="1">
    <citation type="submission" date="2015-01" db="EMBL/GenBank/DDBJ databases">
        <title>Genome sequence of Jeotgalibacillus alimentarius.</title>
        <authorList>
            <person name="Goh K.M."/>
            <person name="Chan K.-G."/>
            <person name="Yaakop A.S."/>
            <person name="Ee R."/>
            <person name="Gan H.M."/>
            <person name="Chan C.S."/>
        </authorList>
    </citation>
    <scope>NUCLEOTIDE SEQUENCE [LARGE SCALE GENOMIC DNA]</scope>
    <source>
        <strain evidence="6 7">YKJ-13</strain>
    </source>
</reference>
<evidence type="ECO:0000256" key="2">
    <source>
        <dbReference type="ARBA" id="ARBA00022723"/>
    </source>
</evidence>
<evidence type="ECO:0000256" key="3">
    <source>
        <dbReference type="ARBA" id="ARBA00022801"/>
    </source>
</evidence>
<dbReference type="OrthoDB" id="9800565at2"/>
<comment type="caution">
    <text evidence="6">The sequence shown here is derived from an EMBL/GenBank/DDBJ whole genome shotgun (WGS) entry which is preliminary data.</text>
</comment>
<dbReference type="PANTHER" id="PTHR11124">
    <property type="entry name" value="VACUOLAR SORTING PROTEIN VPS29"/>
    <property type="match status" value="1"/>
</dbReference>
<evidence type="ECO:0000259" key="5">
    <source>
        <dbReference type="Pfam" id="PF12850"/>
    </source>
</evidence>
<comment type="cofactor">
    <cofactor evidence="4">
        <name>a divalent metal cation</name>
        <dbReference type="ChEBI" id="CHEBI:60240"/>
    </cofactor>
</comment>
<evidence type="ECO:0000256" key="1">
    <source>
        <dbReference type="ARBA" id="ARBA00008950"/>
    </source>
</evidence>
<dbReference type="EC" id="3.1.4.-" evidence="4"/>
<dbReference type="Gene3D" id="3.60.21.10">
    <property type="match status" value="1"/>
</dbReference>